<dbReference type="HOGENOM" id="CLU_804923_0_0_1"/>
<keyword evidence="2" id="KW-0472">Membrane</keyword>
<evidence type="ECO:0000256" key="2">
    <source>
        <dbReference type="SAM" id="Phobius"/>
    </source>
</evidence>
<name>T1J9G3_STRMM</name>
<sequence length="345" mass="36830">MSSVKSSVKSTLGIEQEDHSKRNMIIIIVIIVILFLLLAGGCGGVGHVIASSSSKGGKNGSSGCTTTSSKSTIPKGKLVNIAPGAKATQSSGTTGALAIDGKKDILTPTGGQCSSTAGTEAFPWLCIEFDKMSVVKEVVIWSPSIESRYDQLHIRVGNFPECIGKGAKPLYHNSICNGFQPGTNLLGASSNYTFSCIGGKGILVGQYVNGVLGFYNTRCEMLEYTSTVHRQQKAAPRKLRSITCGQIETGEVANVLLPVAALKTTIHGFTIELDKPTIIFNVKLWRTKATRDGNNKKQLIIYDNLEIRVGNINEVALIKAKSSEFYRNGVCTAVVGEPVWGADEI</sequence>
<organism evidence="3 4">
    <name type="scientific">Strigamia maritima</name>
    <name type="common">European centipede</name>
    <name type="synonym">Geophilus maritimus</name>
    <dbReference type="NCBI Taxonomy" id="126957"/>
    <lineage>
        <taxon>Eukaryota</taxon>
        <taxon>Metazoa</taxon>
        <taxon>Ecdysozoa</taxon>
        <taxon>Arthropoda</taxon>
        <taxon>Myriapoda</taxon>
        <taxon>Chilopoda</taxon>
        <taxon>Pleurostigmophora</taxon>
        <taxon>Geophilomorpha</taxon>
        <taxon>Linotaeniidae</taxon>
        <taxon>Strigamia</taxon>
    </lineage>
</organism>
<evidence type="ECO:0000256" key="1">
    <source>
        <dbReference type="SAM" id="MobiDB-lite"/>
    </source>
</evidence>
<dbReference type="AlphaFoldDB" id="T1J9G3"/>
<protein>
    <recommendedName>
        <fullName evidence="5">Fucolectin tachylectin-4 pentraxin-1 domain-containing protein</fullName>
    </recommendedName>
</protein>
<keyword evidence="2" id="KW-0812">Transmembrane</keyword>
<evidence type="ECO:0000313" key="3">
    <source>
        <dbReference type="EnsemblMetazoa" id="SMAR010359-PA"/>
    </source>
</evidence>
<proteinExistence type="predicted"/>
<feature type="transmembrane region" description="Helical" evidence="2">
    <location>
        <begin position="25"/>
        <end position="49"/>
    </location>
</feature>
<dbReference type="Proteomes" id="UP000014500">
    <property type="component" value="Unassembled WGS sequence"/>
</dbReference>
<keyword evidence="2" id="KW-1133">Transmembrane helix</keyword>
<dbReference type="SUPFAM" id="SSF49785">
    <property type="entry name" value="Galactose-binding domain-like"/>
    <property type="match status" value="1"/>
</dbReference>
<dbReference type="InterPro" id="IPR008979">
    <property type="entry name" value="Galactose-bd-like_sf"/>
</dbReference>
<reference evidence="3" key="2">
    <citation type="submission" date="2015-02" db="UniProtKB">
        <authorList>
            <consortium name="EnsemblMetazoa"/>
        </authorList>
    </citation>
    <scope>IDENTIFICATION</scope>
</reference>
<reference evidence="4" key="1">
    <citation type="submission" date="2011-05" db="EMBL/GenBank/DDBJ databases">
        <authorList>
            <person name="Richards S.R."/>
            <person name="Qu J."/>
            <person name="Jiang H."/>
            <person name="Jhangiani S.N."/>
            <person name="Agravi P."/>
            <person name="Goodspeed R."/>
            <person name="Gross S."/>
            <person name="Mandapat C."/>
            <person name="Jackson L."/>
            <person name="Mathew T."/>
            <person name="Pu L."/>
            <person name="Thornton R."/>
            <person name="Saada N."/>
            <person name="Wilczek-Boney K.B."/>
            <person name="Lee S."/>
            <person name="Kovar C."/>
            <person name="Wu Y."/>
            <person name="Scherer S.E."/>
            <person name="Worley K.C."/>
            <person name="Muzny D.M."/>
            <person name="Gibbs R."/>
        </authorList>
    </citation>
    <scope>NUCLEOTIDE SEQUENCE</scope>
    <source>
        <strain evidence="4">Brora</strain>
    </source>
</reference>
<dbReference type="Gene3D" id="2.60.120.260">
    <property type="entry name" value="Galactose-binding domain-like"/>
    <property type="match status" value="1"/>
</dbReference>
<evidence type="ECO:0008006" key="5">
    <source>
        <dbReference type="Google" id="ProtNLM"/>
    </source>
</evidence>
<accession>T1J9G3</accession>
<keyword evidence="4" id="KW-1185">Reference proteome</keyword>
<dbReference type="EMBL" id="JH431974">
    <property type="status" value="NOT_ANNOTATED_CDS"/>
    <property type="molecule type" value="Genomic_DNA"/>
</dbReference>
<feature type="region of interest" description="Disordered" evidence="1">
    <location>
        <begin position="52"/>
        <end position="71"/>
    </location>
</feature>
<evidence type="ECO:0000313" key="4">
    <source>
        <dbReference type="Proteomes" id="UP000014500"/>
    </source>
</evidence>
<dbReference type="EnsemblMetazoa" id="SMAR010359-RA">
    <property type="protein sequence ID" value="SMAR010359-PA"/>
    <property type="gene ID" value="SMAR010359"/>
</dbReference>